<proteinExistence type="predicted"/>
<dbReference type="Proteomes" id="UP000762676">
    <property type="component" value="Unassembled WGS sequence"/>
</dbReference>
<name>A0AAV4GZT7_9GAST</name>
<dbReference type="GO" id="GO:0042162">
    <property type="term" value="F:telomeric DNA binding"/>
    <property type="evidence" value="ECO:0007669"/>
    <property type="project" value="TreeGrafter"/>
</dbReference>
<evidence type="ECO:0000313" key="2">
    <source>
        <dbReference type="Proteomes" id="UP000762676"/>
    </source>
</evidence>
<evidence type="ECO:0000313" key="1">
    <source>
        <dbReference type="EMBL" id="GFR90932.1"/>
    </source>
</evidence>
<comment type="caution">
    <text evidence="1">The sequence shown here is derived from an EMBL/GenBank/DDBJ whole genome shotgun (WGS) entry which is preliminary data.</text>
</comment>
<dbReference type="GO" id="GO:0051083">
    <property type="term" value="P:'de novo' cotranslational protein folding"/>
    <property type="evidence" value="ECO:0007669"/>
    <property type="project" value="TreeGrafter"/>
</dbReference>
<protein>
    <submittedName>
        <fullName evidence="1">Telomere length regulation protein TEL2 homolog</fullName>
    </submittedName>
</protein>
<keyword evidence="2" id="KW-1185">Reference proteome</keyword>
<feature type="non-terminal residue" evidence="1">
    <location>
        <position position="398"/>
    </location>
</feature>
<dbReference type="PANTHER" id="PTHR15830">
    <property type="entry name" value="TELOMERE LENGTH REGULATION PROTEIN TEL2 FAMILY MEMBER"/>
    <property type="match status" value="1"/>
</dbReference>
<reference evidence="1 2" key="1">
    <citation type="journal article" date="2021" name="Elife">
        <title>Chloroplast acquisition without the gene transfer in kleptoplastic sea slugs, Plakobranchus ocellatus.</title>
        <authorList>
            <person name="Maeda T."/>
            <person name="Takahashi S."/>
            <person name="Yoshida T."/>
            <person name="Shimamura S."/>
            <person name="Takaki Y."/>
            <person name="Nagai Y."/>
            <person name="Toyoda A."/>
            <person name="Suzuki Y."/>
            <person name="Arimoto A."/>
            <person name="Ishii H."/>
            <person name="Satoh N."/>
            <person name="Nishiyama T."/>
            <person name="Hasebe M."/>
            <person name="Maruyama T."/>
            <person name="Minagawa J."/>
            <person name="Obokata J."/>
            <person name="Shigenobu S."/>
        </authorList>
    </citation>
    <scope>NUCLEOTIDE SEQUENCE [LARGE SCALE GENOMIC DNA]</scope>
</reference>
<dbReference type="GO" id="GO:0005829">
    <property type="term" value="C:cytosol"/>
    <property type="evidence" value="ECO:0007669"/>
    <property type="project" value="TreeGrafter"/>
</dbReference>
<gene>
    <name evidence="1" type="ORF">ElyMa_006162700</name>
</gene>
<dbReference type="GO" id="GO:0051879">
    <property type="term" value="F:Hsp90 protein binding"/>
    <property type="evidence" value="ECO:0007669"/>
    <property type="project" value="TreeGrafter"/>
</dbReference>
<accession>A0AAV4GZT7</accession>
<dbReference type="InterPro" id="IPR051970">
    <property type="entry name" value="TEL2_Regulation"/>
</dbReference>
<dbReference type="AlphaFoldDB" id="A0AAV4GZT7"/>
<organism evidence="1 2">
    <name type="scientific">Elysia marginata</name>
    <dbReference type="NCBI Taxonomy" id="1093978"/>
    <lineage>
        <taxon>Eukaryota</taxon>
        <taxon>Metazoa</taxon>
        <taxon>Spiralia</taxon>
        <taxon>Lophotrochozoa</taxon>
        <taxon>Mollusca</taxon>
        <taxon>Gastropoda</taxon>
        <taxon>Heterobranchia</taxon>
        <taxon>Euthyneura</taxon>
        <taxon>Panpulmonata</taxon>
        <taxon>Sacoglossa</taxon>
        <taxon>Placobranchoidea</taxon>
        <taxon>Plakobranchidae</taxon>
        <taxon>Elysia</taxon>
    </lineage>
</organism>
<dbReference type="PANTHER" id="PTHR15830:SF10">
    <property type="entry name" value="TELOMERE LENGTH REGULATION PROTEIN TEL2 HOMOLOG"/>
    <property type="match status" value="1"/>
</dbReference>
<sequence>MDPDIKIFVKEVKDGIQNSNTEADILKWLTVVKSLLVKETFQNLDFSNKCGYSIEQINLFSKEISDSYIIQLYELLLTKFSVEWVSKVGTEKFNLLVRPVFLQGNYKYSFITLFQASSENTTIDYKCQKCVALLEEYLNRRTLTRLLQSQSLCTAGSLSRGPQTLAPDQEILVGFLTSLPSKMANKLRQENSDAFLPQSYIPLLAASVLDNLDSSHQILSQGENVSLHFISVLIGKLSLTGYANLFVEAVLPHLCVRVRRDYLWCRICERIFLQVPSRCLEAVVVPLFRLIPWYGLVDKFLGDSVLHNTSLKMLLCTKLLLHRTFPEPKTTLHNIIGYLSSFHTRRHLLIEVSLSLLRVWGNASSMRHISAEQHLYISRALVVCMGYLNEKEKSANEG</sequence>
<dbReference type="EMBL" id="BMAT01012378">
    <property type="protein sequence ID" value="GFR90932.1"/>
    <property type="molecule type" value="Genomic_DNA"/>
</dbReference>